<organism evidence="2 3">
    <name type="scientific">Rhizobium esperanzae</name>
    <dbReference type="NCBI Taxonomy" id="1967781"/>
    <lineage>
        <taxon>Bacteria</taxon>
        <taxon>Pseudomonadati</taxon>
        <taxon>Pseudomonadota</taxon>
        <taxon>Alphaproteobacteria</taxon>
        <taxon>Hyphomicrobiales</taxon>
        <taxon>Rhizobiaceae</taxon>
        <taxon>Rhizobium/Agrobacterium group</taxon>
        <taxon>Rhizobium</taxon>
    </lineage>
</organism>
<evidence type="ECO:0000256" key="1">
    <source>
        <dbReference type="SAM" id="MobiDB-lite"/>
    </source>
</evidence>
<gene>
    <name evidence="2" type="ORF">GGE15_004008</name>
</gene>
<proteinExistence type="predicted"/>
<protein>
    <submittedName>
        <fullName evidence="2">Uncharacterized protein</fullName>
    </submittedName>
</protein>
<evidence type="ECO:0000313" key="3">
    <source>
        <dbReference type="Proteomes" id="UP000533724"/>
    </source>
</evidence>
<dbReference type="AlphaFoldDB" id="A0A7W6UNV6"/>
<dbReference type="Proteomes" id="UP000533724">
    <property type="component" value="Unassembled WGS sequence"/>
</dbReference>
<name>A0A7W6UNV6_9HYPH</name>
<dbReference type="EMBL" id="JACIHI010000009">
    <property type="protein sequence ID" value="MBB4440731.1"/>
    <property type="molecule type" value="Genomic_DNA"/>
</dbReference>
<accession>A0A7W6UNV6</accession>
<feature type="compositionally biased region" description="Basic and acidic residues" evidence="1">
    <location>
        <begin position="56"/>
        <end position="74"/>
    </location>
</feature>
<feature type="region of interest" description="Disordered" evidence="1">
    <location>
        <begin position="29"/>
        <end position="74"/>
    </location>
</feature>
<comment type="caution">
    <text evidence="2">The sequence shown here is derived from an EMBL/GenBank/DDBJ whole genome shotgun (WGS) entry which is preliminary data.</text>
</comment>
<sequence length="93" mass="10657">MKRPSRRILLFPQWPPIALPFTFWTPKLRPSSRHGDDHPSSQGTEGSKYDQCAWPDPKDGFGQHPLLRPDGRKLDPKKIWSLSEDDAYGFLVG</sequence>
<reference evidence="2 3" key="1">
    <citation type="submission" date="2020-08" db="EMBL/GenBank/DDBJ databases">
        <title>Genomic Encyclopedia of Type Strains, Phase IV (KMG-V): Genome sequencing to study the core and pangenomes of soil and plant-associated prokaryotes.</title>
        <authorList>
            <person name="Whitman W."/>
        </authorList>
    </citation>
    <scope>NUCLEOTIDE SEQUENCE [LARGE SCALE GENOMIC DNA]</scope>
    <source>
        <strain evidence="2 3">SEMIA 414</strain>
    </source>
</reference>
<evidence type="ECO:0000313" key="2">
    <source>
        <dbReference type="EMBL" id="MBB4440731.1"/>
    </source>
</evidence>